<protein>
    <submittedName>
        <fullName evidence="1">Uncharacterized protein</fullName>
    </submittedName>
</protein>
<organism evidence="1 2">
    <name type="scientific">Leptotrichia trevisanii</name>
    <dbReference type="NCBI Taxonomy" id="109328"/>
    <lineage>
        <taxon>Bacteria</taxon>
        <taxon>Fusobacteriati</taxon>
        <taxon>Fusobacteriota</taxon>
        <taxon>Fusobacteriia</taxon>
        <taxon>Fusobacteriales</taxon>
        <taxon>Leptotrichiaceae</taxon>
        <taxon>Leptotrichia</taxon>
    </lineage>
</organism>
<evidence type="ECO:0000313" key="1">
    <source>
        <dbReference type="EMBL" id="BBM45375.1"/>
    </source>
</evidence>
<sequence length="152" mass="17597">MLKTSISFQLNRTKEEKEKLPIDVEAISEFLGKGFEENTYQGNVKFEFNSRFDPPNVVEVLILIGEITNNIEQISNGLNFLLIQLKYLLGKEKFKNYETYLNIKIESRNRTIAENGEINEKIEEKTAKITTSEDLTEKVIQDIVETVTDKIF</sequence>
<keyword evidence="2" id="KW-1185">Reference proteome</keyword>
<proteinExistence type="predicted"/>
<dbReference type="RefSeq" id="WP_155282837.1">
    <property type="nucleotide sequence ID" value="NZ_AP019831.1"/>
</dbReference>
<reference evidence="1 2" key="1">
    <citation type="submission" date="2019-07" db="EMBL/GenBank/DDBJ databases">
        <title>Complete Genome Sequence of Leptotrichia trevisanii Strain JMUB3870.</title>
        <authorList>
            <person name="Watanabe S."/>
            <person name="Cui L."/>
        </authorList>
    </citation>
    <scope>NUCLEOTIDE SEQUENCE [LARGE SCALE GENOMIC DNA]</scope>
    <source>
        <strain evidence="1 2">JMUB3870</strain>
    </source>
</reference>
<dbReference type="AlphaFoldDB" id="A0A510K4B2"/>
<accession>A0A510K4B2</accession>
<gene>
    <name evidence="1" type="ORF">JMUB3870_1494</name>
</gene>
<name>A0A510K4B2_9FUSO</name>
<dbReference type="Proteomes" id="UP000422644">
    <property type="component" value="Chromosome"/>
</dbReference>
<evidence type="ECO:0000313" key="2">
    <source>
        <dbReference type="Proteomes" id="UP000422644"/>
    </source>
</evidence>
<dbReference type="EMBL" id="AP019831">
    <property type="protein sequence ID" value="BBM45375.1"/>
    <property type="molecule type" value="Genomic_DNA"/>
</dbReference>